<dbReference type="RefSeq" id="WP_149726385.1">
    <property type="nucleotide sequence ID" value="NZ_VUJV01000001.1"/>
</dbReference>
<feature type="transmembrane region" description="Helical" evidence="1">
    <location>
        <begin position="20"/>
        <end position="40"/>
    </location>
</feature>
<keyword evidence="1" id="KW-0472">Membrane</keyword>
<dbReference type="AlphaFoldDB" id="A0A5B1LJL7"/>
<comment type="caution">
    <text evidence="2">The sequence shown here is derived from an EMBL/GenBank/DDBJ whole genome shotgun (WGS) entry which is preliminary data.</text>
</comment>
<reference evidence="2 3" key="1">
    <citation type="submission" date="2019-09" db="EMBL/GenBank/DDBJ databases">
        <title>Nocardioides panacisoli sp. nov., isolated from the soil of a ginseng field.</title>
        <authorList>
            <person name="Cho C."/>
        </authorList>
    </citation>
    <scope>NUCLEOTIDE SEQUENCE [LARGE SCALE GENOMIC DNA]</scope>
    <source>
        <strain evidence="2 3">BN130099</strain>
    </source>
</reference>
<protein>
    <submittedName>
        <fullName evidence="2">Uncharacterized protein</fullName>
    </submittedName>
</protein>
<feature type="transmembrane region" description="Helical" evidence="1">
    <location>
        <begin position="52"/>
        <end position="73"/>
    </location>
</feature>
<keyword evidence="1" id="KW-0812">Transmembrane</keyword>
<gene>
    <name evidence="2" type="ORF">F0U44_00845</name>
</gene>
<keyword evidence="1" id="KW-1133">Transmembrane helix</keyword>
<dbReference type="Proteomes" id="UP000325003">
    <property type="component" value="Unassembled WGS sequence"/>
</dbReference>
<evidence type="ECO:0000256" key="1">
    <source>
        <dbReference type="SAM" id="Phobius"/>
    </source>
</evidence>
<organism evidence="2 3">
    <name type="scientific">Nocardioides humilatus</name>
    <dbReference type="NCBI Taxonomy" id="2607660"/>
    <lineage>
        <taxon>Bacteria</taxon>
        <taxon>Bacillati</taxon>
        <taxon>Actinomycetota</taxon>
        <taxon>Actinomycetes</taxon>
        <taxon>Propionibacteriales</taxon>
        <taxon>Nocardioidaceae</taxon>
        <taxon>Nocardioides</taxon>
    </lineage>
</organism>
<dbReference type="EMBL" id="VUJV01000001">
    <property type="protein sequence ID" value="KAA1420925.1"/>
    <property type="molecule type" value="Genomic_DNA"/>
</dbReference>
<sequence>MSDPASNPTTSDTEARWAPASPMAVLLPGVVLLFAGLWMVTDNGPLATGWAFFAIGLAMLIVGAVAWGVAWGLDLHDENRR</sequence>
<accession>A0A5B1LJL7</accession>
<evidence type="ECO:0000313" key="2">
    <source>
        <dbReference type="EMBL" id="KAA1420925.1"/>
    </source>
</evidence>
<reference evidence="2 3" key="2">
    <citation type="submission" date="2019-09" db="EMBL/GenBank/DDBJ databases">
        <authorList>
            <person name="Jin C."/>
        </authorList>
    </citation>
    <scope>NUCLEOTIDE SEQUENCE [LARGE SCALE GENOMIC DNA]</scope>
    <source>
        <strain evidence="2 3">BN130099</strain>
    </source>
</reference>
<name>A0A5B1LJL7_9ACTN</name>
<proteinExistence type="predicted"/>
<keyword evidence="3" id="KW-1185">Reference proteome</keyword>
<evidence type="ECO:0000313" key="3">
    <source>
        <dbReference type="Proteomes" id="UP000325003"/>
    </source>
</evidence>